<proteinExistence type="predicted"/>
<evidence type="ECO:0000256" key="4">
    <source>
        <dbReference type="ARBA" id="ARBA00023136"/>
    </source>
</evidence>
<evidence type="ECO:0000313" key="6">
    <source>
        <dbReference type="Proteomes" id="UP001529510"/>
    </source>
</evidence>
<dbReference type="InterPro" id="IPR039808">
    <property type="entry name" value="Cadherin"/>
</dbReference>
<feature type="non-terminal residue" evidence="5">
    <location>
        <position position="1"/>
    </location>
</feature>
<feature type="non-terminal residue" evidence="5">
    <location>
        <position position="65"/>
    </location>
</feature>
<protein>
    <recommendedName>
        <fullName evidence="7">Cadherin domain-containing protein</fullName>
    </recommendedName>
</protein>
<reference evidence="5 6" key="1">
    <citation type="submission" date="2024-05" db="EMBL/GenBank/DDBJ databases">
        <title>Genome sequencing and assembly of Indian major carp, Cirrhinus mrigala (Hamilton, 1822).</title>
        <authorList>
            <person name="Mohindra V."/>
            <person name="Chowdhury L.M."/>
            <person name="Lal K."/>
            <person name="Jena J.K."/>
        </authorList>
    </citation>
    <scope>NUCLEOTIDE SEQUENCE [LARGE SCALE GENOMIC DNA]</scope>
    <source>
        <strain evidence="5">CM1030</strain>
        <tissue evidence="5">Blood</tissue>
    </source>
</reference>
<keyword evidence="4" id="KW-0472">Membrane</keyword>
<comment type="caution">
    <text evidence="5">The sequence shown here is derived from an EMBL/GenBank/DDBJ whole genome shotgun (WGS) entry which is preliminary data.</text>
</comment>
<dbReference type="Proteomes" id="UP001529510">
    <property type="component" value="Unassembled WGS sequence"/>
</dbReference>
<dbReference type="EMBL" id="JAMKFB020000023">
    <property type="protein sequence ID" value="KAL0157753.1"/>
    <property type="molecule type" value="Genomic_DNA"/>
</dbReference>
<dbReference type="PANTHER" id="PTHR24027">
    <property type="entry name" value="CADHERIN-23"/>
    <property type="match status" value="1"/>
</dbReference>
<dbReference type="AlphaFoldDB" id="A0ABD0N803"/>
<name>A0ABD0N803_CIRMR</name>
<sequence>TYSLAVEVQNPNVDSRFLRRGPFKDRAMVRITVLNADEPPKFSRSRYRLDVVAAVDPDTGLSNNI</sequence>
<evidence type="ECO:0008006" key="7">
    <source>
        <dbReference type="Google" id="ProtNLM"/>
    </source>
</evidence>
<dbReference type="PANTHER" id="PTHR24027:SF272">
    <property type="entry name" value="CADHERIN-24"/>
    <property type="match status" value="1"/>
</dbReference>
<organism evidence="5 6">
    <name type="scientific">Cirrhinus mrigala</name>
    <name type="common">Mrigala</name>
    <dbReference type="NCBI Taxonomy" id="683832"/>
    <lineage>
        <taxon>Eukaryota</taxon>
        <taxon>Metazoa</taxon>
        <taxon>Chordata</taxon>
        <taxon>Craniata</taxon>
        <taxon>Vertebrata</taxon>
        <taxon>Euteleostomi</taxon>
        <taxon>Actinopterygii</taxon>
        <taxon>Neopterygii</taxon>
        <taxon>Teleostei</taxon>
        <taxon>Ostariophysi</taxon>
        <taxon>Cypriniformes</taxon>
        <taxon>Cyprinidae</taxon>
        <taxon>Labeoninae</taxon>
        <taxon>Labeonini</taxon>
        <taxon>Cirrhinus</taxon>
    </lineage>
</organism>
<evidence type="ECO:0000313" key="5">
    <source>
        <dbReference type="EMBL" id="KAL0157753.1"/>
    </source>
</evidence>
<keyword evidence="3" id="KW-0106">Calcium</keyword>
<comment type="subcellular location">
    <subcellularLocation>
        <location evidence="1">Membrane</location>
    </subcellularLocation>
</comment>
<keyword evidence="2" id="KW-0677">Repeat</keyword>
<evidence type="ECO:0000256" key="2">
    <source>
        <dbReference type="ARBA" id="ARBA00022737"/>
    </source>
</evidence>
<dbReference type="GO" id="GO:0016020">
    <property type="term" value="C:membrane"/>
    <property type="evidence" value="ECO:0007669"/>
    <property type="project" value="UniProtKB-SubCell"/>
</dbReference>
<gene>
    <name evidence="5" type="ORF">M9458_045829</name>
</gene>
<keyword evidence="6" id="KW-1185">Reference proteome</keyword>
<evidence type="ECO:0000256" key="3">
    <source>
        <dbReference type="ARBA" id="ARBA00022837"/>
    </source>
</evidence>
<evidence type="ECO:0000256" key="1">
    <source>
        <dbReference type="ARBA" id="ARBA00004370"/>
    </source>
</evidence>
<accession>A0ABD0N803</accession>